<evidence type="ECO:0000313" key="2">
    <source>
        <dbReference type="Proteomes" id="UP000018745"/>
    </source>
</evidence>
<reference evidence="1 2" key="1">
    <citation type="journal article" date="2014" name="Genome Announc.">
        <title>Complete Genome Sequence of Mycoplasma ovis Strain Michigan, a Hemoplasma of Sheep with Two Distinct 16S rRNA Genes.</title>
        <authorList>
            <person name="Deshuillers P.L."/>
            <person name="Santos A.P."/>
            <person name="do Nascimento N.C."/>
            <person name="Hampel J.A."/>
            <person name="Bergin I.L."/>
            <person name="Dyson M.C."/>
            <person name="Messick J.B."/>
        </authorList>
    </citation>
    <scope>NUCLEOTIDE SEQUENCE [LARGE SCALE GENOMIC DNA]</scope>
    <source>
        <strain evidence="1 2">Michigan</strain>
    </source>
</reference>
<gene>
    <name evidence="1" type="ORF">OVS_00175</name>
</gene>
<dbReference type="EMBL" id="CP006935">
    <property type="protein sequence ID" value="AHC40075.1"/>
    <property type="molecule type" value="Genomic_DNA"/>
</dbReference>
<accession>A0ABN4BQE8</accession>
<evidence type="ECO:0000313" key="1">
    <source>
        <dbReference type="EMBL" id="AHC40075.1"/>
    </source>
</evidence>
<dbReference type="RefSeq" id="WP_024070843.1">
    <property type="nucleotide sequence ID" value="NC_023062.1"/>
</dbReference>
<protein>
    <submittedName>
        <fullName evidence="1">Uncharacterized protein</fullName>
    </submittedName>
</protein>
<organism evidence="1 2">
    <name type="scientific">Mycoplasma ovis str. Michigan</name>
    <dbReference type="NCBI Taxonomy" id="1415773"/>
    <lineage>
        <taxon>Bacteria</taxon>
        <taxon>Bacillati</taxon>
        <taxon>Mycoplasmatota</taxon>
        <taxon>Mollicutes</taxon>
        <taxon>Mycoplasmataceae</taxon>
        <taxon>Mycoplasma</taxon>
    </lineage>
</organism>
<proteinExistence type="predicted"/>
<name>A0ABN4BQE8_9MOLU</name>
<sequence>MILKSILGIVTAGVGAVVPIAKTSISTASKIVDAGKSSLVSLNKNQALSSLTQKDCKLVKNEKSSEVWFDALWICKESTDKVSFHYLDKAESFEKDLSLNSPKKVVSVNYNETTDNSHANLSLTLEGGGNNNKADVGVYKKGMWEYFLNVNPSDKCNWLIPEAGKEMLKCQLTDSKNSNSFFTYVFSPF</sequence>
<dbReference type="Proteomes" id="UP000018745">
    <property type="component" value="Chromosome"/>
</dbReference>
<keyword evidence="2" id="KW-1185">Reference proteome</keyword>